<evidence type="ECO:0000313" key="1">
    <source>
        <dbReference type="EMBL" id="ODV60453.1"/>
    </source>
</evidence>
<organism evidence="1 2">
    <name type="scientific">Ascoidea rubescens DSM 1968</name>
    <dbReference type="NCBI Taxonomy" id="1344418"/>
    <lineage>
        <taxon>Eukaryota</taxon>
        <taxon>Fungi</taxon>
        <taxon>Dikarya</taxon>
        <taxon>Ascomycota</taxon>
        <taxon>Saccharomycotina</taxon>
        <taxon>Saccharomycetes</taxon>
        <taxon>Ascoideaceae</taxon>
        <taxon>Ascoidea</taxon>
    </lineage>
</organism>
<accession>A0A1D2VG10</accession>
<name>A0A1D2VG10_9ASCO</name>
<evidence type="ECO:0000313" key="2">
    <source>
        <dbReference type="Proteomes" id="UP000095038"/>
    </source>
</evidence>
<proteinExistence type="predicted"/>
<dbReference type="AlphaFoldDB" id="A0A1D2VG10"/>
<dbReference type="RefSeq" id="XP_020046760.1">
    <property type="nucleotide sequence ID" value="XM_020193470.1"/>
</dbReference>
<keyword evidence="2" id="KW-1185">Reference proteome</keyword>
<dbReference type="Proteomes" id="UP000095038">
    <property type="component" value="Unassembled WGS sequence"/>
</dbReference>
<gene>
    <name evidence="1" type="ORF">ASCRUDRAFT_76433</name>
</gene>
<dbReference type="InParanoid" id="A0A1D2VG10"/>
<protein>
    <submittedName>
        <fullName evidence="1">Uncharacterized protein</fullName>
    </submittedName>
</protein>
<dbReference type="GeneID" id="30967106"/>
<reference evidence="2" key="1">
    <citation type="submission" date="2016-05" db="EMBL/GenBank/DDBJ databases">
        <title>Comparative genomics of biotechnologically important yeasts.</title>
        <authorList>
            <consortium name="DOE Joint Genome Institute"/>
            <person name="Riley R."/>
            <person name="Haridas S."/>
            <person name="Wolfe K.H."/>
            <person name="Lopes M.R."/>
            <person name="Hittinger C.T."/>
            <person name="Goker M."/>
            <person name="Salamov A."/>
            <person name="Wisecaver J."/>
            <person name="Long T.M."/>
            <person name="Aerts A.L."/>
            <person name="Barry K."/>
            <person name="Choi C."/>
            <person name="Clum A."/>
            <person name="Coughlan A.Y."/>
            <person name="Deshpande S."/>
            <person name="Douglass A.P."/>
            <person name="Hanson S.J."/>
            <person name="Klenk H.-P."/>
            <person name="Labutti K."/>
            <person name="Lapidus A."/>
            <person name="Lindquist E."/>
            <person name="Lipzen A."/>
            <person name="Meier-Kolthoff J.P."/>
            <person name="Ohm R.A."/>
            <person name="Otillar R.P."/>
            <person name="Pangilinan J."/>
            <person name="Peng Y."/>
            <person name="Rokas A."/>
            <person name="Rosa C.A."/>
            <person name="Scheuner C."/>
            <person name="Sibirny A.A."/>
            <person name="Slot J.C."/>
            <person name="Stielow J.B."/>
            <person name="Sun H."/>
            <person name="Kurtzman C.P."/>
            <person name="Blackwell M."/>
            <person name="Grigoriev I.V."/>
            <person name="Jeffries T.W."/>
        </authorList>
    </citation>
    <scope>NUCLEOTIDE SEQUENCE [LARGE SCALE GENOMIC DNA]</scope>
    <source>
        <strain evidence="2">DSM 1968</strain>
    </source>
</reference>
<dbReference type="EMBL" id="KV454482">
    <property type="protein sequence ID" value="ODV60453.1"/>
    <property type="molecule type" value="Genomic_DNA"/>
</dbReference>
<sequence length="59" mass="6854">MSTFGSCWFLGICYRSAPVTLCDLTQFPIRRAGDLFYVFLSDILLYLYMIMDSLQQMPT</sequence>